<keyword evidence="7" id="KW-1185">Reference proteome</keyword>
<evidence type="ECO:0000256" key="2">
    <source>
        <dbReference type="ARBA" id="ARBA00022737"/>
    </source>
</evidence>
<feature type="domain" description="F-box" evidence="5">
    <location>
        <begin position="155"/>
        <end position="203"/>
    </location>
</feature>
<dbReference type="SUPFAM" id="SSF81383">
    <property type="entry name" value="F-box domain"/>
    <property type="match status" value="1"/>
</dbReference>
<dbReference type="PROSITE" id="PS50082">
    <property type="entry name" value="WD_REPEATS_2"/>
    <property type="match status" value="3"/>
</dbReference>
<dbReference type="EMBL" id="CP144101">
    <property type="protein sequence ID" value="WWC88421.1"/>
    <property type="molecule type" value="Genomic_DNA"/>
</dbReference>
<dbReference type="PROSITE" id="PS50181">
    <property type="entry name" value="FBOX"/>
    <property type="match status" value="1"/>
</dbReference>
<dbReference type="InterPro" id="IPR020472">
    <property type="entry name" value="WD40_PAC1"/>
</dbReference>
<evidence type="ECO:0000259" key="5">
    <source>
        <dbReference type="PROSITE" id="PS50181"/>
    </source>
</evidence>
<dbReference type="GO" id="GO:1990234">
    <property type="term" value="C:transferase complex"/>
    <property type="evidence" value="ECO:0007669"/>
    <property type="project" value="UniProtKB-ARBA"/>
</dbReference>
<protein>
    <recommendedName>
        <fullName evidence="5">F-box domain-containing protein</fullName>
    </recommendedName>
</protein>
<dbReference type="InterPro" id="IPR001810">
    <property type="entry name" value="F-box_dom"/>
</dbReference>
<dbReference type="InterPro" id="IPR036047">
    <property type="entry name" value="F-box-like_dom_sf"/>
</dbReference>
<dbReference type="PROSITE" id="PS00678">
    <property type="entry name" value="WD_REPEATS_1"/>
    <property type="match status" value="2"/>
</dbReference>
<keyword evidence="2" id="KW-0677">Repeat</keyword>
<dbReference type="PROSITE" id="PS50294">
    <property type="entry name" value="WD_REPEATS_REGION"/>
    <property type="match status" value="2"/>
</dbReference>
<dbReference type="GeneID" id="91094002"/>
<dbReference type="Pfam" id="PF12937">
    <property type="entry name" value="F-box-like"/>
    <property type="match status" value="1"/>
</dbReference>
<evidence type="ECO:0000256" key="4">
    <source>
        <dbReference type="SAM" id="MobiDB-lite"/>
    </source>
</evidence>
<gene>
    <name evidence="6" type="ORF">L201_003332</name>
</gene>
<dbReference type="PANTHER" id="PTHR22847">
    <property type="entry name" value="WD40 REPEAT PROTEIN"/>
    <property type="match status" value="1"/>
</dbReference>
<proteinExistence type="predicted"/>
<dbReference type="PANTHER" id="PTHR22847:SF625">
    <property type="entry name" value="WD40 REPEAT-CONTAINING PROTEIN"/>
    <property type="match status" value="1"/>
</dbReference>
<feature type="region of interest" description="Disordered" evidence="4">
    <location>
        <begin position="70"/>
        <end position="93"/>
    </location>
</feature>
<dbReference type="AlphaFoldDB" id="A0AAX4JSM6"/>
<evidence type="ECO:0000256" key="3">
    <source>
        <dbReference type="PROSITE-ProRule" id="PRU00221"/>
    </source>
</evidence>
<feature type="repeat" description="WD" evidence="3">
    <location>
        <begin position="297"/>
        <end position="336"/>
    </location>
</feature>
<dbReference type="CDD" id="cd00200">
    <property type="entry name" value="WD40"/>
    <property type="match status" value="1"/>
</dbReference>
<dbReference type="Gene3D" id="2.130.10.10">
    <property type="entry name" value="YVTN repeat-like/Quinoprotein amine dehydrogenase"/>
    <property type="match status" value="2"/>
</dbReference>
<keyword evidence="1 3" id="KW-0853">WD repeat</keyword>
<accession>A0AAX4JSM6</accession>
<feature type="repeat" description="WD" evidence="3">
    <location>
        <begin position="520"/>
        <end position="561"/>
    </location>
</feature>
<feature type="repeat" description="WD" evidence="3">
    <location>
        <begin position="439"/>
        <end position="480"/>
    </location>
</feature>
<dbReference type="SUPFAM" id="SSF50978">
    <property type="entry name" value="WD40 repeat-like"/>
    <property type="match status" value="1"/>
</dbReference>
<dbReference type="InterPro" id="IPR019775">
    <property type="entry name" value="WD40_repeat_CS"/>
</dbReference>
<dbReference type="InterPro" id="IPR001680">
    <property type="entry name" value="WD40_rpt"/>
</dbReference>
<evidence type="ECO:0000256" key="1">
    <source>
        <dbReference type="ARBA" id="ARBA00022574"/>
    </source>
</evidence>
<dbReference type="SMART" id="SM00320">
    <property type="entry name" value="WD40"/>
    <property type="match status" value="6"/>
</dbReference>
<dbReference type="RefSeq" id="XP_066075184.1">
    <property type="nucleotide sequence ID" value="XM_066219087.1"/>
</dbReference>
<name>A0AAX4JSM6_9TREE</name>
<dbReference type="InterPro" id="IPR015943">
    <property type="entry name" value="WD40/YVTN_repeat-like_dom_sf"/>
</dbReference>
<dbReference type="Proteomes" id="UP001355207">
    <property type="component" value="Chromosome 4"/>
</dbReference>
<dbReference type="InterPro" id="IPR036322">
    <property type="entry name" value="WD40_repeat_dom_sf"/>
</dbReference>
<sequence>MNDPSNPFHVSTLSSTSTSTIPNSAKSLEPKSGQNQLLSKVGQASSSTPRTEANNRRRFGGLFASFGLGNGTGSPLRPSATDQLGTPIHKHQTPVRRLDGYEEGNQDDVNVSAGISGGVLSFAERMKELTLGSPAKSKGKAREEFSKDQVNNSLDTGLMSLPDELLLHILIQLPPTIFQLHLVSLISTRFFDLSRTPILWLKVFCEAGFDLIDNAQRNGEALEHPPNGEWKGKKWVPHPADQAVVSCQAEEPLSINMYEDGMSEESIPIHYPTLIRSRFTFQKLIEDPDYLPIPRVLTGHREVVYCLAPFNNFIFTGSRDRSIRIYDLLQADKEKSVWVKEDIHEGSVLCMDIDLDDTGKGILVTGSSDTTVGIWKVDLSLLAGSASPMATEVITKIATIQCKSTVLSVIVSPNYIVSAGKDNVINVYSRDTFEISRSLIGHSQPVNSLSMSSDKSKILSGSGDGTWRIWDLESGSVIREGGEGRGIACVEWSGDHAVTGSGDNLVKLYSASSGDLLNTFEGHQELVRSVTVNMSAGVILSASYDKTIRMWNVKTGDLIKIVNEDRSSLVFNLKLLGNKVIAARQDNSIHVLSFGENLPYGDLFAC</sequence>
<evidence type="ECO:0000313" key="7">
    <source>
        <dbReference type="Proteomes" id="UP001355207"/>
    </source>
</evidence>
<dbReference type="PRINTS" id="PR00320">
    <property type="entry name" value="GPROTEINBRPT"/>
</dbReference>
<feature type="compositionally biased region" description="Polar residues" evidence="4">
    <location>
        <begin position="21"/>
        <end position="52"/>
    </location>
</feature>
<reference evidence="6 7" key="1">
    <citation type="submission" date="2024-01" db="EMBL/GenBank/DDBJ databases">
        <title>Comparative genomics of Cryptococcus and Kwoniella reveals pathogenesis evolution and contrasting modes of karyotype evolution via chromosome fusion or intercentromeric recombination.</title>
        <authorList>
            <person name="Coelho M.A."/>
            <person name="David-Palma M."/>
            <person name="Shea T."/>
            <person name="Bowers K."/>
            <person name="McGinley-Smith S."/>
            <person name="Mohammad A.W."/>
            <person name="Gnirke A."/>
            <person name="Yurkov A.M."/>
            <person name="Nowrousian M."/>
            <person name="Sun S."/>
            <person name="Cuomo C.A."/>
            <person name="Heitman J."/>
        </authorList>
    </citation>
    <scope>NUCLEOTIDE SEQUENCE [LARGE SCALE GENOMIC DNA]</scope>
    <source>
        <strain evidence="6 7">CBS 6074</strain>
    </source>
</reference>
<organism evidence="6 7">
    <name type="scientific">Kwoniella dendrophila CBS 6074</name>
    <dbReference type="NCBI Taxonomy" id="1295534"/>
    <lineage>
        <taxon>Eukaryota</taxon>
        <taxon>Fungi</taxon>
        <taxon>Dikarya</taxon>
        <taxon>Basidiomycota</taxon>
        <taxon>Agaricomycotina</taxon>
        <taxon>Tremellomycetes</taxon>
        <taxon>Tremellales</taxon>
        <taxon>Cryptococcaceae</taxon>
        <taxon>Kwoniella</taxon>
    </lineage>
</organism>
<evidence type="ECO:0000313" key="6">
    <source>
        <dbReference type="EMBL" id="WWC88421.1"/>
    </source>
</evidence>
<feature type="region of interest" description="Disordered" evidence="4">
    <location>
        <begin position="1"/>
        <end position="58"/>
    </location>
</feature>
<feature type="compositionally biased region" description="Low complexity" evidence="4">
    <location>
        <begin position="11"/>
        <end position="20"/>
    </location>
</feature>
<dbReference type="Pfam" id="PF00400">
    <property type="entry name" value="WD40"/>
    <property type="match status" value="4"/>
</dbReference>